<evidence type="ECO:0000313" key="2">
    <source>
        <dbReference type="Proteomes" id="UP001151760"/>
    </source>
</evidence>
<dbReference type="EMBL" id="BQNB010019244">
    <property type="protein sequence ID" value="GJT83231.1"/>
    <property type="molecule type" value="Genomic_DNA"/>
</dbReference>
<comment type="caution">
    <text evidence="1">The sequence shown here is derived from an EMBL/GenBank/DDBJ whole genome shotgun (WGS) entry which is preliminary data.</text>
</comment>
<accession>A0ABQ5H6Q5</accession>
<protein>
    <submittedName>
        <fullName evidence="1">Uncharacterized protein</fullName>
    </submittedName>
</protein>
<name>A0ABQ5H6Q5_9ASTR</name>
<gene>
    <name evidence="1" type="ORF">Tco_1057573</name>
</gene>
<reference evidence="1" key="1">
    <citation type="journal article" date="2022" name="Int. J. Mol. Sci.">
        <title>Draft Genome of Tanacetum Coccineum: Genomic Comparison of Closely Related Tanacetum-Family Plants.</title>
        <authorList>
            <person name="Yamashiro T."/>
            <person name="Shiraishi A."/>
            <person name="Nakayama K."/>
            <person name="Satake H."/>
        </authorList>
    </citation>
    <scope>NUCLEOTIDE SEQUENCE</scope>
</reference>
<sequence>MAIILDRHEQKIQEQTRDTSTPKMFRLEEKVWRFRMFDNGVHQMHHDNHSRCLIHSGDVIDWEFLANHEQNRNPSSPKRVHFVNSIIILNKEDEAKEKRCVKSSTTKYKDHETTIKEEEEVESDEEFDEGTEEEELHYNWIMSNRLEPRRKPSNTKKSYNFVEKVRGLKVFIGNFTYKCNFMVLEDTTSVIDHDLGSVVFGKLFMETIGHVYDIREGIDMFEKDKEKIMFKMPHKMEMFKHIDFTDIKIDGIPPFVIESDDDNSEKPTTRIA</sequence>
<evidence type="ECO:0000313" key="1">
    <source>
        <dbReference type="EMBL" id="GJT83231.1"/>
    </source>
</evidence>
<organism evidence="1 2">
    <name type="scientific">Tanacetum coccineum</name>
    <dbReference type="NCBI Taxonomy" id="301880"/>
    <lineage>
        <taxon>Eukaryota</taxon>
        <taxon>Viridiplantae</taxon>
        <taxon>Streptophyta</taxon>
        <taxon>Embryophyta</taxon>
        <taxon>Tracheophyta</taxon>
        <taxon>Spermatophyta</taxon>
        <taxon>Magnoliopsida</taxon>
        <taxon>eudicotyledons</taxon>
        <taxon>Gunneridae</taxon>
        <taxon>Pentapetalae</taxon>
        <taxon>asterids</taxon>
        <taxon>campanulids</taxon>
        <taxon>Asterales</taxon>
        <taxon>Asteraceae</taxon>
        <taxon>Asteroideae</taxon>
        <taxon>Anthemideae</taxon>
        <taxon>Anthemidinae</taxon>
        <taxon>Tanacetum</taxon>
    </lineage>
</organism>
<keyword evidence="2" id="KW-1185">Reference proteome</keyword>
<proteinExistence type="predicted"/>
<reference evidence="1" key="2">
    <citation type="submission" date="2022-01" db="EMBL/GenBank/DDBJ databases">
        <authorList>
            <person name="Yamashiro T."/>
            <person name="Shiraishi A."/>
            <person name="Satake H."/>
            <person name="Nakayama K."/>
        </authorList>
    </citation>
    <scope>NUCLEOTIDE SEQUENCE</scope>
</reference>
<dbReference type="Proteomes" id="UP001151760">
    <property type="component" value="Unassembled WGS sequence"/>
</dbReference>